<dbReference type="RefSeq" id="WP_111248800.1">
    <property type="nucleotide sequence ID" value="NZ_JAFLVY010000003.1"/>
</dbReference>
<evidence type="ECO:0000313" key="2">
    <source>
        <dbReference type="EMBL" id="PZL70453.1"/>
    </source>
</evidence>
<sequence>MKDINEFLSNISEPAHRDRVKELFGWTEKTFPQLKVVIKWNQPMFTDHDTFIISYSASKKHLSIAPETATITAFKEDIANSGYQHTDNIIKITWDQTIDYTLLQKLIDFNVQEKLHYTKFWRE</sequence>
<evidence type="ECO:0000313" key="3">
    <source>
        <dbReference type="Proteomes" id="UP000249828"/>
    </source>
</evidence>
<keyword evidence="3" id="KW-1185">Reference proteome</keyword>
<dbReference type="Pfam" id="PF08818">
    <property type="entry name" value="DUF1801"/>
    <property type="match status" value="1"/>
</dbReference>
<evidence type="ECO:0000259" key="1">
    <source>
        <dbReference type="Pfam" id="PF08818"/>
    </source>
</evidence>
<dbReference type="Gene3D" id="3.90.1150.200">
    <property type="match status" value="1"/>
</dbReference>
<dbReference type="InterPro" id="IPR014922">
    <property type="entry name" value="YdhG-like"/>
</dbReference>
<comment type="caution">
    <text evidence="2">The sequence shown here is derived from an EMBL/GenBank/DDBJ whole genome shotgun (WGS) entry which is preliminary data.</text>
</comment>
<proteinExistence type="predicted"/>
<feature type="domain" description="YdhG-like" evidence="1">
    <location>
        <begin position="16"/>
        <end position="111"/>
    </location>
</feature>
<reference evidence="2 3" key="1">
    <citation type="submission" date="2017-11" db="EMBL/GenBank/DDBJ databases">
        <title>Draft genome sequence of Enterococcus plantarum TRW2 strain isolated from lettuce.</title>
        <authorList>
            <person name="Kim E.B."/>
            <person name="Marco M.L."/>
            <person name="Williams T.R."/>
            <person name="You I.H."/>
        </authorList>
    </citation>
    <scope>NUCLEOTIDE SEQUENCE [LARGE SCALE GENOMIC DNA]</scope>
    <source>
        <strain evidence="2 3">TRW2</strain>
    </source>
</reference>
<protein>
    <recommendedName>
        <fullName evidence="1">YdhG-like domain-containing protein</fullName>
    </recommendedName>
</protein>
<dbReference type="EMBL" id="PIEU01000113">
    <property type="protein sequence ID" value="PZL70453.1"/>
    <property type="molecule type" value="Genomic_DNA"/>
</dbReference>
<dbReference type="AlphaFoldDB" id="A0A2W3ZNK1"/>
<gene>
    <name evidence="2" type="ORF">CI088_15375</name>
</gene>
<dbReference type="SUPFAM" id="SSF159888">
    <property type="entry name" value="YdhG-like"/>
    <property type="match status" value="1"/>
</dbReference>
<accession>A0A2W3ZNK1</accession>
<name>A0A2W3ZNK1_9ENTE</name>
<dbReference type="Proteomes" id="UP000249828">
    <property type="component" value="Unassembled WGS sequence"/>
</dbReference>
<organism evidence="2 3">
    <name type="scientific">Enterococcus plantarum</name>
    <dbReference type="NCBI Taxonomy" id="1077675"/>
    <lineage>
        <taxon>Bacteria</taxon>
        <taxon>Bacillati</taxon>
        <taxon>Bacillota</taxon>
        <taxon>Bacilli</taxon>
        <taxon>Lactobacillales</taxon>
        <taxon>Enterococcaceae</taxon>
        <taxon>Enterococcus</taxon>
    </lineage>
</organism>